<evidence type="ECO:0000313" key="4">
    <source>
        <dbReference type="EMBL" id="MDW7545394.1"/>
    </source>
</evidence>
<keyword evidence="3" id="KW-0012">Acyltransferase</keyword>
<evidence type="ECO:0000256" key="3">
    <source>
        <dbReference type="RuleBase" id="RU367021"/>
    </source>
</evidence>
<evidence type="ECO:0000256" key="1">
    <source>
        <dbReference type="ARBA" id="ARBA00022679"/>
    </source>
</evidence>
<keyword evidence="2" id="KW-0677">Repeat</keyword>
<dbReference type="Proteomes" id="UP001272183">
    <property type="component" value="Unassembled WGS sequence"/>
</dbReference>
<dbReference type="GO" id="GO:0008870">
    <property type="term" value="F:galactoside O-acetyltransferase activity"/>
    <property type="evidence" value="ECO:0007669"/>
    <property type="project" value="TreeGrafter"/>
</dbReference>
<keyword evidence="1 3" id="KW-0808">Transferase</keyword>
<dbReference type="InterPro" id="IPR018357">
    <property type="entry name" value="Hexapep_transf_CS"/>
</dbReference>
<protein>
    <recommendedName>
        <fullName evidence="3">Acetyltransferase</fullName>
        <ecNumber evidence="3">2.3.1.-</ecNumber>
    </recommendedName>
</protein>
<organism evidence="4 5">
    <name type="scientific">Bifidobacterium longum</name>
    <dbReference type="NCBI Taxonomy" id="216816"/>
    <lineage>
        <taxon>Bacteria</taxon>
        <taxon>Bacillati</taxon>
        <taxon>Actinomycetota</taxon>
        <taxon>Actinomycetes</taxon>
        <taxon>Bifidobacteriales</taxon>
        <taxon>Bifidobacteriaceae</taxon>
        <taxon>Bifidobacterium</taxon>
    </lineage>
</organism>
<reference evidence="4" key="1">
    <citation type="submission" date="2023-10" db="EMBL/GenBank/DDBJ databases">
        <title>Supernatant from a Refined Defined Microbial Community Protects Mice from Clostridioides difficile Infection.</title>
        <authorList>
            <person name="Douchant K."/>
            <person name="He S.-M."/>
            <person name="Noordhof C."/>
            <person name="Greenlaw J."/>
            <person name="Schroeter K."/>
            <person name="Vancuren S.J."/>
            <person name="Sjaarda C."/>
            <person name="Allen-Vercoe E."/>
            <person name="Gloor G.B."/>
            <person name="Vanner S.J."/>
            <person name="Petrof E.O."/>
            <person name="Sheth P.M."/>
            <person name="Guzman M."/>
        </authorList>
    </citation>
    <scope>NUCLEOTIDE SEQUENCE</scope>
    <source>
        <strain evidence="4">16-6-I_4_FM</strain>
    </source>
</reference>
<evidence type="ECO:0000313" key="5">
    <source>
        <dbReference type="Proteomes" id="UP001272183"/>
    </source>
</evidence>
<sequence length="162" mass="18078">MAMTAYKEAMNSGKLYKVMEFTERDPHYREYLQQIEEYNRLGYSPEAETAKQIILRSLFAEVGDGAYIQAPYHAMWGGHHVHLGRNVWIASNVTVLPGAHIGDNAIIGAGSIVTKDVPANIIAMGSPAKIVREITPDDDVHYDHGQSIADNIVTLDQLQQWE</sequence>
<dbReference type="InterPro" id="IPR001451">
    <property type="entry name" value="Hexapep"/>
</dbReference>
<dbReference type="InterPro" id="IPR039369">
    <property type="entry name" value="LacA-like"/>
</dbReference>
<dbReference type="EC" id="2.3.1.-" evidence="3"/>
<gene>
    <name evidence="4" type="ORF">SCX10_00790</name>
</gene>
<dbReference type="SUPFAM" id="SSF51161">
    <property type="entry name" value="Trimeric LpxA-like enzymes"/>
    <property type="match status" value="1"/>
</dbReference>
<evidence type="ECO:0000256" key="2">
    <source>
        <dbReference type="ARBA" id="ARBA00022737"/>
    </source>
</evidence>
<comment type="caution">
    <text evidence="4">The sequence shown here is derived from an EMBL/GenBank/DDBJ whole genome shotgun (WGS) entry which is preliminary data.</text>
</comment>
<comment type="similarity">
    <text evidence="3">Belongs to the transferase hexapeptide repeat family.</text>
</comment>
<dbReference type="InterPro" id="IPR011004">
    <property type="entry name" value="Trimer_LpxA-like_sf"/>
</dbReference>
<dbReference type="Gene3D" id="2.160.10.10">
    <property type="entry name" value="Hexapeptide repeat proteins"/>
    <property type="match status" value="1"/>
</dbReference>
<dbReference type="Pfam" id="PF00132">
    <property type="entry name" value="Hexapep"/>
    <property type="match status" value="1"/>
</dbReference>
<accession>A0AAW9CG51</accession>
<dbReference type="PROSITE" id="PS00101">
    <property type="entry name" value="HEXAPEP_TRANSFERASES"/>
    <property type="match status" value="1"/>
</dbReference>
<dbReference type="EMBL" id="JAWUDL010000001">
    <property type="protein sequence ID" value="MDW7545394.1"/>
    <property type="molecule type" value="Genomic_DNA"/>
</dbReference>
<dbReference type="PANTHER" id="PTHR43017">
    <property type="entry name" value="GALACTOSIDE O-ACETYLTRANSFERASE"/>
    <property type="match status" value="1"/>
</dbReference>
<proteinExistence type="inferred from homology"/>
<name>A0AAW9CG51_BIFLN</name>
<dbReference type="AlphaFoldDB" id="A0AAW9CG51"/>
<dbReference type="PANTHER" id="PTHR43017:SF1">
    <property type="entry name" value="ACETYLTRANSFERASE YJL218W-RELATED"/>
    <property type="match status" value="1"/>
</dbReference>